<dbReference type="OrthoDB" id="1929813at2759"/>
<comment type="similarity">
    <text evidence="2 8">Belongs to the Mediator complex subunit 4 family.</text>
</comment>
<reference evidence="10" key="1">
    <citation type="journal article" date="2020" name="Stud. Mycol.">
        <title>101 Dothideomycetes genomes: a test case for predicting lifestyles and emergence of pathogens.</title>
        <authorList>
            <person name="Haridas S."/>
            <person name="Albert R."/>
            <person name="Binder M."/>
            <person name="Bloem J."/>
            <person name="Labutti K."/>
            <person name="Salamov A."/>
            <person name="Andreopoulos B."/>
            <person name="Baker S."/>
            <person name="Barry K."/>
            <person name="Bills G."/>
            <person name="Bluhm B."/>
            <person name="Cannon C."/>
            <person name="Castanera R."/>
            <person name="Culley D."/>
            <person name="Daum C."/>
            <person name="Ezra D."/>
            <person name="Gonzalez J."/>
            <person name="Henrissat B."/>
            <person name="Kuo A."/>
            <person name="Liang C."/>
            <person name="Lipzen A."/>
            <person name="Lutzoni F."/>
            <person name="Magnuson J."/>
            <person name="Mondo S."/>
            <person name="Nolan M."/>
            <person name="Ohm R."/>
            <person name="Pangilinan J."/>
            <person name="Park H.-J."/>
            <person name="Ramirez L."/>
            <person name="Alfaro M."/>
            <person name="Sun H."/>
            <person name="Tritt A."/>
            <person name="Yoshinaga Y."/>
            <person name="Zwiers L.-H."/>
            <person name="Turgeon B."/>
            <person name="Goodwin S."/>
            <person name="Spatafora J."/>
            <person name="Crous P."/>
            <person name="Grigoriev I."/>
        </authorList>
    </citation>
    <scope>NUCLEOTIDE SEQUENCE</scope>
    <source>
        <strain evidence="10">CBS 116435</strain>
    </source>
</reference>
<dbReference type="GO" id="GO:0006357">
    <property type="term" value="P:regulation of transcription by RNA polymerase II"/>
    <property type="evidence" value="ECO:0007669"/>
    <property type="project" value="InterPro"/>
</dbReference>
<dbReference type="EMBL" id="MU003772">
    <property type="protein sequence ID" value="KAF2724266.1"/>
    <property type="molecule type" value="Genomic_DNA"/>
</dbReference>
<evidence type="ECO:0000256" key="3">
    <source>
        <dbReference type="ARBA" id="ARBA00020629"/>
    </source>
</evidence>
<protein>
    <recommendedName>
        <fullName evidence="3 8">Mediator of RNA polymerase II transcription subunit 4</fullName>
    </recommendedName>
    <alternativeName>
        <fullName evidence="7 8">Mediator complex subunit 4</fullName>
    </alternativeName>
</protein>
<comment type="subcellular location">
    <subcellularLocation>
        <location evidence="1 8">Nucleus</location>
    </subcellularLocation>
</comment>
<comment type="caution">
    <text evidence="10">The sequence shown here is derived from an EMBL/GenBank/DDBJ whole genome shotgun (WGS) entry which is preliminary data.</text>
</comment>
<accession>A0A9P4QG35</accession>
<organism evidence="10 11">
    <name type="scientific">Polychaeton citri CBS 116435</name>
    <dbReference type="NCBI Taxonomy" id="1314669"/>
    <lineage>
        <taxon>Eukaryota</taxon>
        <taxon>Fungi</taxon>
        <taxon>Dikarya</taxon>
        <taxon>Ascomycota</taxon>
        <taxon>Pezizomycotina</taxon>
        <taxon>Dothideomycetes</taxon>
        <taxon>Dothideomycetidae</taxon>
        <taxon>Capnodiales</taxon>
        <taxon>Capnodiaceae</taxon>
        <taxon>Polychaeton</taxon>
    </lineage>
</organism>
<dbReference type="AlphaFoldDB" id="A0A9P4QG35"/>
<evidence type="ECO:0000256" key="4">
    <source>
        <dbReference type="ARBA" id="ARBA00023015"/>
    </source>
</evidence>
<keyword evidence="6 8" id="KW-0539">Nucleus</keyword>
<dbReference type="InterPro" id="IPR019258">
    <property type="entry name" value="Mediator_Med4"/>
</dbReference>
<feature type="compositionally biased region" description="Basic and acidic residues" evidence="9">
    <location>
        <begin position="230"/>
        <end position="253"/>
    </location>
</feature>
<sequence>MLSQFHASYQRVEQSLQRLTDSIAAYNPSITASEELLAADESVNQNLEQLATHQSNYARIQELRKTTDSLDDTIKSTIRTLAETRKQILAIPSSDPSDPRREVNIEELLAYAKFIGKTTVPPTFRKPLPDSLRPRATAPAQIANGMATPPAGISQDPNAESQEEDKIENVAVKQLDAGSRAFIDPMRDLPFEPWPSIDRIQAGGLAVIQRMVEEGKDPASVLSAEEQAEEDARKQREKEEEEAREKEEMERRRMSSWGTGRAVAQNDVFNPDEA</sequence>
<feature type="region of interest" description="Disordered" evidence="9">
    <location>
        <begin position="215"/>
        <end position="274"/>
    </location>
</feature>
<gene>
    <name evidence="8" type="primary">MED4</name>
    <name evidence="10" type="ORF">K431DRAFT_241254</name>
</gene>
<evidence type="ECO:0000256" key="2">
    <source>
        <dbReference type="ARBA" id="ARBA00009626"/>
    </source>
</evidence>
<keyword evidence="11" id="KW-1185">Reference proteome</keyword>
<comment type="subunit">
    <text evidence="8">Component of the Mediator complex.</text>
</comment>
<evidence type="ECO:0000256" key="7">
    <source>
        <dbReference type="ARBA" id="ARBA00031257"/>
    </source>
</evidence>
<dbReference type="GO" id="GO:0003712">
    <property type="term" value="F:transcription coregulator activity"/>
    <property type="evidence" value="ECO:0007669"/>
    <property type="project" value="InterPro"/>
</dbReference>
<proteinExistence type="inferred from homology"/>
<keyword evidence="8" id="KW-0010">Activator</keyword>
<evidence type="ECO:0000256" key="8">
    <source>
        <dbReference type="RuleBase" id="RU364141"/>
    </source>
</evidence>
<keyword evidence="4 8" id="KW-0805">Transcription regulation</keyword>
<keyword evidence="5 8" id="KW-0804">Transcription</keyword>
<dbReference type="GO" id="GO:0016592">
    <property type="term" value="C:mediator complex"/>
    <property type="evidence" value="ECO:0007669"/>
    <property type="project" value="InterPro"/>
</dbReference>
<dbReference type="Proteomes" id="UP000799441">
    <property type="component" value="Unassembled WGS sequence"/>
</dbReference>
<evidence type="ECO:0000256" key="6">
    <source>
        <dbReference type="ARBA" id="ARBA00023242"/>
    </source>
</evidence>
<dbReference type="Pfam" id="PF10018">
    <property type="entry name" value="Med4"/>
    <property type="match status" value="1"/>
</dbReference>
<evidence type="ECO:0000313" key="11">
    <source>
        <dbReference type="Proteomes" id="UP000799441"/>
    </source>
</evidence>
<name>A0A9P4QG35_9PEZI</name>
<evidence type="ECO:0000256" key="9">
    <source>
        <dbReference type="SAM" id="MobiDB-lite"/>
    </source>
</evidence>
<comment type="function">
    <text evidence="8">Component of the Mediator complex, a coactivator involved in the regulated transcription of nearly all RNA polymerase II-dependent genes. Mediator functions as a bridge to convey information from gene-specific regulatory proteins to the basal RNA polymerase II transcription machinery. Mediator is recruited to promoters by direct interactions with regulatory proteins and serves as a scaffold for the assembly of a functional preinitiation complex with RNA polymerase II and the general transcription factors.</text>
</comment>
<evidence type="ECO:0000313" key="10">
    <source>
        <dbReference type="EMBL" id="KAF2724266.1"/>
    </source>
</evidence>
<evidence type="ECO:0000256" key="1">
    <source>
        <dbReference type="ARBA" id="ARBA00004123"/>
    </source>
</evidence>
<evidence type="ECO:0000256" key="5">
    <source>
        <dbReference type="ARBA" id="ARBA00023163"/>
    </source>
</evidence>